<dbReference type="SUPFAM" id="SSF54690">
    <property type="entry name" value="Molybdopterin synthase subunit MoaE"/>
    <property type="match status" value="1"/>
</dbReference>
<accession>A0A4Q8ACE8</accession>
<reference evidence="1 2" key="1">
    <citation type="submission" date="2019-02" db="EMBL/GenBank/DDBJ databases">
        <title>Sequencing the genomes of 1000 actinobacteria strains.</title>
        <authorList>
            <person name="Klenk H.-P."/>
        </authorList>
    </citation>
    <scope>NUCLEOTIDE SEQUENCE [LARGE SCALE GENOMIC DNA]</scope>
    <source>
        <strain evidence="1 2">DSM 17364</strain>
    </source>
</reference>
<evidence type="ECO:0000313" key="1">
    <source>
        <dbReference type="EMBL" id="RZU61877.1"/>
    </source>
</evidence>
<organism evidence="1 2">
    <name type="scientific">Zhihengliuella halotolerans</name>
    <dbReference type="NCBI Taxonomy" id="370736"/>
    <lineage>
        <taxon>Bacteria</taxon>
        <taxon>Bacillati</taxon>
        <taxon>Actinomycetota</taxon>
        <taxon>Actinomycetes</taxon>
        <taxon>Micrococcales</taxon>
        <taxon>Micrococcaceae</taxon>
        <taxon>Zhihengliuella</taxon>
    </lineage>
</organism>
<dbReference type="OrthoDB" id="9794429at2"/>
<gene>
    <name evidence="1" type="ORF">EV380_1459</name>
</gene>
<dbReference type="Gene3D" id="3.90.1170.40">
    <property type="entry name" value="Molybdopterin biosynthesis MoaE subunit"/>
    <property type="match status" value="1"/>
</dbReference>
<evidence type="ECO:0000313" key="2">
    <source>
        <dbReference type="Proteomes" id="UP000292685"/>
    </source>
</evidence>
<dbReference type="GO" id="GO:0006777">
    <property type="term" value="P:Mo-molybdopterin cofactor biosynthetic process"/>
    <property type="evidence" value="ECO:0007669"/>
    <property type="project" value="InterPro"/>
</dbReference>
<dbReference type="RefSeq" id="WP_130450340.1">
    <property type="nucleotide sequence ID" value="NZ_SHLA01000001.1"/>
</dbReference>
<comment type="caution">
    <text evidence="1">The sequence shown here is derived from an EMBL/GenBank/DDBJ whole genome shotgun (WGS) entry which is preliminary data.</text>
</comment>
<dbReference type="PANTHER" id="PTHR23404">
    <property type="entry name" value="MOLYBDOPTERIN SYNTHASE RELATED"/>
    <property type="match status" value="1"/>
</dbReference>
<keyword evidence="2" id="KW-1185">Reference proteome</keyword>
<dbReference type="Proteomes" id="UP000292685">
    <property type="component" value="Unassembled WGS sequence"/>
</dbReference>
<protein>
    <submittedName>
        <fullName evidence="1">Molybdopterin synthase subunit MoaE</fullName>
    </submittedName>
</protein>
<dbReference type="Pfam" id="PF02391">
    <property type="entry name" value="MoaE"/>
    <property type="match status" value="1"/>
</dbReference>
<dbReference type="InterPro" id="IPR036563">
    <property type="entry name" value="MoaE_sf"/>
</dbReference>
<dbReference type="AlphaFoldDB" id="A0A4Q8ACE8"/>
<proteinExistence type="predicted"/>
<dbReference type="CDD" id="cd00756">
    <property type="entry name" value="MoaE"/>
    <property type="match status" value="1"/>
</dbReference>
<name>A0A4Q8ACE8_9MICC</name>
<dbReference type="InterPro" id="IPR003448">
    <property type="entry name" value="Mopterin_biosynth_MoaE"/>
</dbReference>
<dbReference type="EMBL" id="SHLA01000001">
    <property type="protein sequence ID" value="RZU61877.1"/>
    <property type="molecule type" value="Genomic_DNA"/>
</dbReference>
<sequence>MGTENMQAGVVVFAGVSSEPIDQASAWDAVETEATGAVVTFGGIVRNHDGGRAVTRLNYSGHPTVDARIAELAAQVAAEHPGTRLWVAHRVGELAIGDSALVAAAASAHRGQAFEACRALVEAVKYGAPIWKEQFFADGDTEWVGIDDQR</sequence>